<comment type="caution">
    <text evidence="2">The sequence shown here is derived from an EMBL/GenBank/DDBJ whole genome shotgun (WGS) entry which is preliminary data.</text>
</comment>
<evidence type="ECO:0000313" key="3">
    <source>
        <dbReference type="Proteomes" id="UP000327157"/>
    </source>
</evidence>
<proteinExistence type="predicted"/>
<dbReference type="AlphaFoldDB" id="A0A5N5HGN1"/>
<keyword evidence="1" id="KW-1133">Transmembrane helix</keyword>
<keyword evidence="2" id="KW-0804">Transcription</keyword>
<protein>
    <submittedName>
        <fullName evidence="2">DNA-directed RNA polymerase III subunit RPC8-like</fullName>
    </submittedName>
</protein>
<evidence type="ECO:0000256" key="1">
    <source>
        <dbReference type="SAM" id="Phobius"/>
    </source>
</evidence>
<dbReference type="OrthoDB" id="10256606at2759"/>
<keyword evidence="3" id="KW-1185">Reference proteome</keyword>
<dbReference type="Proteomes" id="UP000327157">
    <property type="component" value="Chromosome 2"/>
</dbReference>
<name>A0A5N5HGN1_9ROSA</name>
<gene>
    <name evidence="2" type="ORF">D8674_020623</name>
</gene>
<organism evidence="2 3">
    <name type="scientific">Pyrus ussuriensis x Pyrus communis</name>
    <dbReference type="NCBI Taxonomy" id="2448454"/>
    <lineage>
        <taxon>Eukaryota</taxon>
        <taxon>Viridiplantae</taxon>
        <taxon>Streptophyta</taxon>
        <taxon>Embryophyta</taxon>
        <taxon>Tracheophyta</taxon>
        <taxon>Spermatophyta</taxon>
        <taxon>Magnoliopsida</taxon>
        <taxon>eudicotyledons</taxon>
        <taxon>Gunneridae</taxon>
        <taxon>Pentapetalae</taxon>
        <taxon>rosids</taxon>
        <taxon>fabids</taxon>
        <taxon>Rosales</taxon>
        <taxon>Rosaceae</taxon>
        <taxon>Amygdaloideae</taxon>
        <taxon>Maleae</taxon>
        <taxon>Pyrus</taxon>
    </lineage>
</organism>
<dbReference type="GO" id="GO:0000428">
    <property type="term" value="C:DNA-directed RNA polymerase complex"/>
    <property type="evidence" value="ECO:0007669"/>
    <property type="project" value="UniProtKB-KW"/>
</dbReference>
<reference evidence="2 3" key="3">
    <citation type="submission" date="2019-11" db="EMBL/GenBank/DDBJ databases">
        <title>A de novo genome assembly of a pear dwarfing rootstock.</title>
        <authorList>
            <person name="Wang F."/>
            <person name="Wang J."/>
            <person name="Li S."/>
            <person name="Zhang Y."/>
            <person name="Fang M."/>
            <person name="Ma L."/>
            <person name="Zhao Y."/>
            <person name="Jiang S."/>
        </authorList>
    </citation>
    <scope>NUCLEOTIDE SEQUENCE [LARGE SCALE GENOMIC DNA]</scope>
    <source>
        <strain evidence="2">S2</strain>
        <tissue evidence="2">Leaf</tissue>
    </source>
</reference>
<keyword evidence="2" id="KW-0240">DNA-directed RNA polymerase</keyword>
<dbReference type="EMBL" id="SMOL01000157">
    <property type="protein sequence ID" value="KAB2627005.1"/>
    <property type="molecule type" value="Genomic_DNA"/>
</dbReference>
<reference evidence="2 3" key="1">
    <citation type="submission" date="2019-09" db="EMBL/GenBank/DDBJ databases">
        <authorList>
            <person name="Ou C."/>
        </authorList>
    </citation>
    <scope>NUCLEOTIDE SEQUENCE [LARGE SCALE GENOMIC DNA]</scope>
    <source>
        <strain evidence="2">S2</strain>
        <tissue evidence="2">Leaf</tissue>
    </source>
</reference>
<reference evidence="3" key="2">
    <citation type="submission" date="2019-10" db="EMBL/GenBank/DDBJ databases">
        <title>A de novo genome assembly of a pear dwarfing rootstock.</title>
        <authorList>
            <person name="Wang F."/>
            <person name="Wang J."/>
            <person name="Li S."/>
            <person name="Zhang Y."/>
            <person name="Fang M."/>
            <person name="Ma L."/>
            <person name="Zhao Y."/>
            <person name="Jiang S."/>
        </authorList>
    </citation>
    <scope>NUCLEOTIDE SEQUENCE [LARGE SCALE GENOMIC DNA]</scope>
</reference>
<sequence length="108" mass="12251">MFIYNDLFVGFIYFLGCLCVPWIFYDIYVPVHLLPSPSISWIGKCPDADDLAFEWTDESRILVQSANYPPIPVEQPEDAKPFAPMVVTVSFCSELYHMTGCASRCSIT</sequence>
<keyword evidence="1" id="KW-0812">Transmembrane</keyword>
<feature type="transmembrane region" description="Helical" evidence="1">
    <location>
        <begin position="7"/>
        <end position="25"/>
    </location>
</feature>
<accession>A0A5N5HGN1</accession>
<evidence type="ECO:0000313" key="2">
    <source>
        <dbReference type="EMBL" id="KAB2627005.1"/>
    </source>
</evidence>
<keyword evidence="1" id="KW-0472">Membrane</keyword>